<dbReference type="OrthoDB" id="5244367at2"/>
<gene>
    <name evidence="3" type="ORF">CLV92_11439</name>
</gene>
<proteinExistence type="predicted"/>
<accession>A0A2S6IDZ1</accession>
<evidence type="ECO:0000313" key="3">
    <source>
        <dbReference type="EMBL" id="PPK92438.1"/>
    </source>
</evidence>
<evidence type="ECO:0000256" key="1">
    <source>
        <dbReference type="SAM" id="MobiDB-lite"/>
    </source>
</evidence>
<sequence length="314" mass="32853">MTGPEFSGPQTSAAGAAPGGGAPLTVGYSGSEASRAALRWALREAQTWGCGLDVVAVDPPNLLGLPRMPGGHVTGASSTVREALAEQRRSSGGREPDVVVRSVRGDPAVALMDAAAGSRVLVLGAGRRLGPLGFGSGRVLRGGVRNCPCPLVVVGPAVVDAPVRQLLVMADDDEAVGRWAALRARTGRVRARVVTPWGVGPLRLIDHDSERSRAHEEALSRHRRTATALDAVLRRPARSELAEGRLRDVLQHRAVAGDLVVLGRVGLHDVPVRSLPAPVAIVPPQYAGLGGYRMISLPGDRTLTLPAEPVPQER</sequence>
<evidence type="ECO:0000313" key="4">
    <source>
        <dbReference type="Proteomes" id="UP000239485"/>
    </source>
</evidence>
<keyword evidence="4" id="KW-1185">Reference proteome</keyword>
<dbReference type="SUPFAM" id="SSF52402">
    <property type="entry name" value="Adenine nucleotide alpha hydrolases-like"/>
    <property type="match status" value="1"/>
</dbReference>
<protein>
    <submittedName>
        <fullName evidence="3">Nucleotide-binding universal stress UspA family protein</fullName>
    </submittedName>
</protein>
<organism evidence="3 4">
    <name type="scientific">Kineococcus xinjiangensis</name>
    <dbReference type="NCBI Taxonomy" id="512762"/>
    <lineage>
        <taxon>Bacteria</taxon>
        <taxon>Bacillati</taxon>
        <taxon>Actinomycetota</taxon>
        <taxon>Actinomycetes</taxon>
        <taxon>Kineosporiales</taxon>
        <taxon>Kineosporiaceae</taxon>
        <taxon>Kineococcus</taxon>
    </lineage>
</organism>
<dbReference type="EMBL" id="PTJD01000014">
    <property type="protein sequence ID" value="PPK92438.1"/>
    <property type="molecule type" value="Genomic_DNA"/>
</dbReference>
<dbReference type="Proteomes" id="UP000239485">
    <property type="component" value="Unassembled WGS sequence"/>
</dbReference>
<comment type="caution">
    <text evidence="3">The sequence shown here is derived from an EMBL/GenBank/DDBJ whole genome shotgun (WGS) entry which is preliminary data.</text>
</comment>
<feature type="region of interest" description="Disordered" evidence="1">
    <location>
        <begin position="70"/>
        <end position="96"/>
    </location>
</feature>
<feature type="region of interest" description="Disordered" evidence="1">
    <location>
        <begin position="1"/>
        <end position="21"/>
    </location>
</feature>
<feature type="domain" description="UspA" evidence="2">
    <location>
        <begin position="25"/>
        <end position="154"/>
    </location>
</feature>
<dbReference type="InterPro" id="IPR006016">
    <property type="entry name" value="UspA"/>
</dbReference>
<dbReference type="Gene3D" id="3.40.50.12370">
    <property type="match status" value="1"/>
</dbReference>
<name>A0A2S6IDZ1_9ACTN</name>
<dbReference type="CDD" id="cd00293">
    <property type="entry name" value="USP-like"/>
    <property type="match status" value="1"/>
</dbReference>
<dbReference type="Pfam" id="PF00582">
    <property type="entry name" value="Usp"/>
    <property type="match status" value="1"/>
</dbReference>
<evidence type="ECO:0000259" key="2">
    <source>
        <dbReference type="Pfam" id="PF00582"/>
    </source>
</evidence>
<dbReference type="AlphaFoldDB" id="A0A2S6IDZ1"/>
<feature type="compositionally biased region" description="Basic and acidic residues" evidence="1">
    <location>
        <begin position="83"/>
        <end position="96"/>
    </location>
</feature>
<dbReference type="RefSeq" id="WP_104434667.1">
    <property type="nucleotide sequence ID" value="NZ_PTJD01000014.1"/>
</dbReference>
<reference evidence="3 4" key="1">
    <citation type="submission" date="2018-02" db="EMBL/GenBank/DDBJ databases">
        <title>Genomic Encyclopedia of Archaeal and Bacterial Type Strains, Phase II (KMG-II): from individual species to whole genera.</title>
        <authorList>
            <person name="Goeker M."/>
        </authorList>
    </citation>
    <scope>NUCLEOTIDE SEQUENCE [LARGE SCALE GENOMIC DNA]</scope>
    <source>
        <strain evidence="3 4">DSM 22857</strain>
    </source>
</reference>